<gene>
    <name evidence="7" type="ORF">K7J14_14005</name>
</gene>
<dbReference type="InterPro" id="IPR038765">
    <property type="entry name" value="Papain-like_cys_pep_sf"/>
</dbReference>
<feature type="domain" description="NlpC/P60" evidence="6">
    <location>
        <begin position="48"/>
        <end position="172"/>
    </location>
</feature>
<dbReference type="PANTHER" id="PTHR47053:SF1">
    <property type="entry name" value="MUREIN DD-ENDOPEPTIDASE MEPH-RELATED"/>
    <property type="match status" value="1"/>
</dbReference>
<dbReference type="Gene3D" id="3.90.1720.10">
    <property type="entry name" value="endopeptidase domain like (from Nostoc punctiforme)"/>
    <property type="match status" value="1"/>
</dbReference>
<comment type="caution">
    <text evidence="7">The sequence shown here is derived from an EMBL/GenBank/DDBJ whole genome shotgun (WGS) entry which is preliminary data.</text>
</comment>
<evidence type="ECO:0000256" key="3">
    <source>
        <dbReference type="ARBA" id="ARBA00022801"/>
    </source>
</evidence>
<evidence type="ECO:0000259" key="6">
    <source>
        <dbReference type="PROSITE" id="PS51935"/>
    </source>
</evidence>
<dbReference type="AlphaFoldDB" id="A0AAE3EJU1"/>
<keyword evidence="4" id="KW-0788">Thiol protease</keyword>
<evidence type="ECO:0000256" key="1">
    <source>
        <dbReference type="ARBA" id="ARBA00007074"/>
    </source>
</evidence>
<feature type="region of interest" description="Disordered" evidence="5">
    <location>
        <begin position="179"/>
        <end position="201"/>
    </location>
</feature>
<dbReference type="GO" id="GO:0006508">
    <property type="term" value="P:proteolysis"/>
    <property type="evidence" value="ECO:0007669"/>
    <property type="project" value="UniProtKB-KW"/>
</dbReference>
<keyword evidence="2" id="KW-0645">Protease</keyword>
<dbReference type="InterPro" id="IPR000064">
    <property type="entry name" value="NLP_P60_dom"/>
</dbReference>
<keyword evidence="3" id="KW-0378">Hydrolase</keyword>
<evidence type="ECO:0000256" key="4">
    <source>
        <dbReference type="ARBA" id="ARBA00022807"/>
    </source>
</evidence>
<protein>
    <submittedName>
        <fullName evidence="7">C40 family peptidase</fullName>
    </submittedName>
</protein>
<organism evidence="7 8">
    <name type="scientific">Teretinema zuelzerae</name>
    <dbReference type="NCBI Taxonomy" id="156"/>
    <lineage>
        <taxon>Bacteria</taxon>
        <taxon>Pseudomonadati</taxon>
        <taxon>Spirochaetota</taxon>
        <taxon>Spirochaetia</taxon>
        <taxon>Spirochaetales</taxon>
        <taxon>Treponemataceae</taxon>
        <taxon>Teretinema</taxon>
    </lineage>
</organism>
<dbReference type="RefSeq" id="WP_230757664.1">
    <property type="nucleotide sequence ID" value="NZ_JAINWA010000003.1"/>
</dbReference>
<evidence type="ECO:0000313" key="8">
    <source>
        <dbReference type="Proteomes" id="UP001198163"/>
    </source>
</evidence>
<name>A0AAE3EJU1_9SPIR</name>
<evidence type="ECO:0000313" key="7">
    <source>
        <dbReference type="EMBL" id="MCD1655807.1"/>
    </source>
</evidence>
<dbReference type="PROSITE" id="PS51935">
    <property type="entry name" value="NLPC_P60"/>
    <property type="match status" value="1"/>
</dbReference>
<proteinExistence type="inferred from homology"/>
<comment type="similarity">
    <text evidence="1">Belongs to the peptidase C40 family.</text>
</comment>
<accession>A0AAE3EJU1</accession>
<dbReference type="EMBL" id="JAINWA010000003">
    <property type="protein sequence ID" value="MCD1655807.1"/>
    <property type="molecule type" value="Genomic_DNA"/>
</dbReference>
<dbReference type="SUPFAM" id="SSF54001">
    <property type="entry name" value="Cysteine proteinases"/>
    <property type="match status" value="1"/>
</dbReference>
<dbReference type="PANTHER" id="PTHR47053">
    <property type="entry name" value="MUREIN DD-ENDOPEPTIDASE MEPH-RELATED"/>
    <property type="match status" value="1"/>
</dbReference>
<keyword evidence="8" id="KW-1185">Reference proteome</keyword>
<reference evidence="7" key="1">
    <citation type="submission" date="2021-08" db="EMBL/GenBank/DDBJ databases">
        <title>Comparative analyses of Brucepasteria parasyntrophica and Teretinema zuelzerae.</title>
        <authorList>
            <person name="Song Y."/>
            <person name="Brune A."/>
        </authorList>
    </citation>
    <scope>NUCLEOTIDE SEQUENCE</scope>
    <source>
        <strain evidence="7">DSM 1903</strain>
    </source>
</reference>
<evidence type="ECO:0000256" key="5">
    <source>
        <dbReference type="SAM" id="MobiDB-lite"/>
    </source>
</evidence>
<evidence type="ECO:0000256" key="2">
    <source>
        <dbReference type="ARBA" id="ARBA00022670"/>
    </source>
</evidence>
<dbReference type="InterPro" id="IPR051202">
    <property type="entry name" value="Peptidase_C40"/>
</dbReference>
<dbReference type="Pfam" id="PF00877">
    <property type="entry name" value="NLPC_P60"/>
    <property type="match status" value="1"/>
</dbReference>
<dbReference type="Proteomes" id="UP001198163">
    <property type="component" value="Unassembled WGS sequence"/>
</dbReference>
<sequence>MTHITFSGLHITIKKPIKSMLAAGFIILLFGSQPLASQALAAAEKGQLKTRDLFVRSARTYLGTPYRLGGASRAGMDCSGLVMAAANEGAGIATPRTAATIAEWTTRIANDAREPGDLLFFGSGSGINHVGIYLGAGSFIHAASDGPKTGVIISDLQENYWKKHYLYAGRFLPPDNLRRAEPGALPETRAAQNTEDSGTGGGQSMFAGIPFEGRAGFRVTLTGAGLWDMMPGVPFFRGGSVNADIAWVKGVSVYPGLGAGFAADARTGSLSIPLTASIGTSTGFKFFIGTQIHLAADDELDSSPQFPGIIGLGWNSPPAALLGQRISFWQSAEYSWFPDDTSGTGFRFGTGVSLYYDL</sequence>
<dbReference type="GO" id="GO:0008234">
    <property type="term" value="F:cysteine-type peptidase activity"/>
    <property type="evidence" value="ECO:0007669"/>
    <property type="project" value="UniProtKB-KW"/>
</dbReference>